<protein>
    <submittedName>
        <fullName evidence="9">Uncharacterized protein</fullName>
    </submittedName>
</protein>
<name>A0A0L9UWI6_PHAAN</name>
<keyword evidence="7" id="KW-0472">Membrane</keyword>
<evidence type="ECO:0000256" key="2">
    <source>
        <dbReference type="ARBA" id="ARBA00022692"/>
    </source>
</evidence>
<evidence type="ECO:0000256" key="5">
    <source>
        <dbReference type="ARBA" id="ARBA00022833"/>
    </source>
</evidence>
<dbReference type="InterPro" id="IPR051653">
    <property type="entry name" value="E3_ligase_sorting_rcpt"/>
</dbReference>
<dbReference type="GO" id="GO:0008270">
    <property type="term" value="F:zinc ion binding"/>
    <property type="evidence" value="ECO:0007669"/>
    <property type="project" value="UniProtKB-KW"/>
</dbReference>
<keyword evidence="6" id="KW-1133">Transmembrane helix</keyword>
<keyword evidence="5" id="KW-0862">Zinc</keyword>
<dbReference type="Gramene" id="KOM46899">
    <property type="protein sequence ID" value="KOM46899"/>
    <property type="gene ID" value="LR48_Vigan07g060300"/>
</dbReference>
<proteinExistence type="predicted"/>
<dbReference type="AlphaFoldDB" id="A0A0L9UWI6"/>
<evidence type="ECO:0000256" key="1">
    <source>
        <dbReference type="ARBA" id="ARBA00004167"/>
    </source>
</evidence>
<evidence type="ECO:0000313" key="9">
    <source>
        <dbReference type="EMBL" id="KOM46899.1"/>
    </source>
</evidence>
<sequence>MQFISIQNSSNFVSQGSNSAATSQGPEEEPCRETIPSGLGILVSNRERGTGNDSVLQVDVVTISFNILFGNNADANDHDARRNGRRLFWDAFSRRSSRRLGDSPTIVFSIVTTVPAAGNQNGSTDAPAPPRFPKLSHTGASLWLSLVVVFFRTGVSGSSGSVVGGGGGGGAILLRGQLTWNGRRLFWDAFSRRSSRRLGDSPTIVLSTVTTVPAAGNQNGSTDAPAPPRFPKLSHTGASWWLSLVVVFFRTGVSGSSGSVVGGGGGGGAILLRVQRLVLVLELELVLPFARFRLDATDLEKTSAVVSEEEASERAAAGRGLGARLKWLMEAMMLNSKGHRNIIRGREKGRKAEK</sequence>
<gene>
    <name evidence="9" type="ORF">LR48_Vigan07g060300</name>
</gene>
<dbReference type="Proteomes" id="UP000053144">
    <property type="component" value="Chromosome 7"/>
</dbReference>
<dbReference type="PANTHER" id="PTHR47168:SF1">
    <property type="entry name" value="OS02G0798600 PROTEIN"/>
    <property type="match status" value="1"/>
</dbReference>
<keyword evidence="3" id="KW-0479">Metal-binding</keyword>
<organism evidence="9 10">
    <name type="scientific">Phaseolus angularis</name>
    <name type="common">Azuki bean</name>
    <name type="synonym">Vigna angularis</name>
    <dbReference type="NCBI Taxonomy" id="3914"/>
    <lineage>
        <taxon>Eukaryota</taxon>
        <taxon>Viridiplantae</taxon>
        <taxon>Streptophyta</taxon>
        <taxon>Embryophyta</taxon>
        <taxon>Tracheophyta</taxon>
        <taxon>Spermatophyta</taxon>
        <taxon>Magnoliopsida</taxon>
        <taxon>eudicotyledons</taxon>
        <taxon>Gunneridae</taxon>
        <taxon>Pentapetalae</taxon>
        <taxon>rosids</taxon>
        <taxon>fabids</taxon>
        <taxon>Fabales</taxon>
        <taxon>Fabaceae</taxon>
        <taxon>Papilionoideae</taxon>
        <taxon>50 kb inversion clade</taxon>
        <taxon>NPAAA clade</taxon>
        <taxon>indigoferoid/millettioid clade</taxon>
        <taxon>Phaseoleae</taxon>
        <taxon>Vigna</taxon>
    </lineage>
</organism>
<dbReference type="EMBL" id="CM003377">
    <property type="protein sequence ID" value="KOM46899.1"/>
    <property type="molecule type" value="Genomic_DNA"/>
</dbReference>
<keyword evidence="2" id="KW-0812">Transmembrane</keyword>
<comment type="subcellular location">
    <subcellularLocation>
        <location evidence="1">Membrane</location>
        <topology evidence="1">Single-pass membrane protein</topology>
    </subcellularLocation>
</comment>
<dbReference type="GO" id="GO:0016020">
    <property type="term" value="C:membrane"/>
    <property type="evidence" value="ECO:0007669"/>
    <property type="project" value="UniProtKB-SubCell"/>
</dbReference>
<evidence type="ECO:0000313" key="10">
    <source>
        <dbReference type="Proteomes" id="UP000053144"/>
    </source>
</evidence>
<evidence type="ECO:0000256" key="6">
    <source>
        <dbReference type="ARBA" id="ARBA00022989"/>
    </source>
</evidence>
<feature type="compositionally biased region" description="Polar residues" evidence="8">
    <location>
        <begin position="1"/>
        <end position="25"/>
    </location>
</feature>
<evidence type="ECO:0000256" key="8">
    <source>
        <dbReference type="SAM" id="MobiDB-lite"/>
    </source>
</evidence>
<accession>A0A0L9UWI6</accession>
<feature type="region of interest" description="Disordered" evidence="8">
    <location>
        <begin position="1"/>
        <end position="34"/>
    </location>
</feature>
<dbReference type="PANTHER" id="PTHR47168">
    <property type="entry name" value="RING ZINC FINGER DOMAIN SUPERFAMILY PROTEIN-RELATED"/>
    <property type="match status" value="1"/>
</dbReference>
<keyword evidence="4" id="KW-0863">Zinc-finger</keyword>
<evidence type="ECO:0000256" key="3">
    <source>
        <dbReference type="ARBA" id="ARBA00022723"/>
    </source>
</evidence>
<evidence type="ECO:0000256" key="7">
    <source>
        <dbReference type="ARBA" id="ARBA00023136"/>
    </source>
</evidence>
<reference evidence="10" key="1">
    <citation type="journal article" date="2015" name="Proc. Natl. Acad. Sci. U.S.A.">
        <title>Genome sequencing of adzuki bean (Vigna angularis) provides insight into high starch and low fat accumulation and domestication.</title>
        <authorList>
            <person name="Yang K."/>
            <person name="Tian Z."/>
            <person name="Chen C."/>
            <person name="Luo L."/>
            <person name="Zhao B."/>
            <person name="Wang Z."/>
            <person name="Yu L."/>
            <person name="Li Y."/>
            <person name="Sun Y."/>
            <person name="Li W."/>
            <person name="Chen Y."/>
            <person name="Li Y."/>
            <person name="Zhang Y."/>
            <person name="Ai D."/>
            <person name="Zhao J."/>
            <person name="Shang C."/>
            <person name="Ma Y."/>
            <person name="Wu B."/>
            <person name="Wang M."/>
            <person name="Gao L."/>
            <person name="Sun D."/>
            <person name="Zhang P."/>
            <person name="Guo F."/>
            <person name="Wang W."/>
            <person name="Li Y."/>
            <person name="Wang J."/>
            <person name="Varshney R.K."/>
            <person name="Wang J."/>
            <person name="Ling H.Q."/>
            <person name="Wan P."/>
        </authorList>
    </citation>
    <scope>NUCLEOTIDE SEQUENCE</scope>
    <source>
        <strain evidence="10">cv. Jingnong 6</strain>
    </source>
</reference>
<evidence type="ECO:0000256" key="4">
    <source>
        <dbReference type="ARBA" id="ARBA00022771"/>
    </source>
</evidence>